<feature type="compositionally biased region" description="Low complexity" evidence="2">
    <location>
        <begin position="78"/>
        <end position="95"/>
    </location>
</feature>
<dbReference type="Proteomes" id="UP000198290">
    <property type="component" value="Chromosome"/>
</dbReference>
<evidence type="ECO:0000313" key="5">
    <source>
        <dbReference type="Proteomes" id="UP000198290"/>
    </source>
</evidence>
<dbReference type="AlphaFoldDB" id="A0A3G9GJ32"/>
<protein>
    <submittedName>
        <fullName evidence="4">Uncharacterized protein</fullName>
    </submittedName>
</protein>
<evidence type="ECO:0000313" key="4">
    <source>
        <dbReference type="EMBL" id="BBF87898.1"/>
    </source>
</evidence>
<reference evidence="4 5" key="2">
    <citation type="journal article" date="2017" name="Genome Announc.">
        <title>Draft genome sequence of Aquitalea magnusonii strain H3, a plant growth-promoting bacterium of duckweed Lemna minor.</title>
        <authorList>
            <person name="Ishizawa H."/>
            <person name="Kuroda M."/>
            <person name="Ike M."/>
        </authorList>
    </citation>
    <scope>NUCLEOTIDE SEQUENCE [LARGE SCALE GENOMIC DNA]</scope>
    <source>
        <strain evidence="4 5">H3</strain>
    </source>
</reference>
<feature type="compositionally biased region" description="Basic and acidic residues" evidence="2">
    <location>
        <begin position="99"/>
        <end position="108"/>
    </location>
</feature>
<dbReference type="EMBL" id="AP018823">
    <property type="protein sequence ID" value="BBF87898.1"/>
    <property type="molecule type" value="Genomic_DNA"/>
</dbReference>
<keyword evidence="3" id="KW-0732">Signal</keyword>
<evidence type="ECO:0000256" key="2">
    <source>
        <dbReference type="SAM" id="MobiDB-lite"/>
    </source>
</evidence>
<name>A0A3G9GJ32_9NEIS</name>
<feature type="coiled-coil region" evidence="1">
    <location>
        <begin position="33"/>
        <end position="74"/>
    </location>
</feature>
<evidence type="ECO:0000256" key="1">
    <source>
        <dbReference type="SAM" id="Coils"/>
    </source>
</evidence>
<feature type="chain" id="PRO_5018201717" evidence="3">
    <location>
        <begin position="20"/>
        <end position="108"/>
    </location>
</feature>
<organism evidence="4 5">
    <name type="scientific">Aquitalea magnusonii</name>
    <dbReference type="NCBI Taxonomy" id="332411"/>
    <lineage>
        <taxon>Bacteria</taxon>
        <taxon>Pseudomonadati</taxon>
        <taxon>Pseudomonadota</taxon>
        <taxon>Betaproteobacteria</taxon>
        <taxon>Neisseriales</taxon>
        <taxon>Chromobacteriaceae</taxon>
        <taxon>Aquitalea</taxon>
    </lineage>
</organism>
<feature type="region of interest" description="Disordered" evidence="2">
    <location>
        <begin position="78"/>
        <end position="108"/>
    </location>
</feature>
<gene>
    <name evidence="4" type="ORF">DLM_4333</name>
</gene>
<keyword evidence="5" id="KW-1185">Reference proteome</keyword>
<dbReference type="RefSeq" id="WP_089082829.1">
    <property type="nucleotide sequence ID" value="NZ_AP018823.1"/>
</dbReference>
<feature type="signal peptide" evidence="3">
    <location>
        <begin position="1"/>
        <end position="19"/>
    </location>
</feature>
<reference evidence="5" key="1">
    <citation type="journal article" date="2017" name="Biotechnol. Biofuels">
        <title>Evaluation of environmental bacterial communities as a factor affecting the growth of duckweed Lemna minor.</title>
        <authorList>
            <person name="Ishizawa H."/>
            <person name="Kuroda M."/>
            <person name="Morikawa M."/>
            <person name="Ike M."/>
        </authorList>
    </citation>
    <scope>NUCLEOTIDE SEQUENCE [LARGE SCALE GENOMIC DNA]</scope>
    <source>
        <strain evidence="5">H3</strain>
    </source>
</reference>
<accession>A0A3G9GJ32</accession>
<evidence type="ECO:0000256" key="3">
    <source>
        <dbReference type="SAM" id="SignalP"/>
    </source>
</evidence>
<proteinExistence type="predicted"/>
<reference evidence="5" key="3">
    <citation type="journal article" date="2017" name="Plant Physiol. Biochem.">
        <title>Differential oxidative and antioxidative response of duckweed Lemna minor toward plant growth promoting/inhibiting bacteria.</title>
        <authorList>
            <person name="Ishizawa H."/>
            <person name="Kuroda M."/>
            <person name="Morikawa M."/>
            <person name="Ike M."/>
        </authorList>
    </citation>
    <scope>NUCLEOTIDE SEQUENCE [LARGE SCALE GENOMIC DNA]</scope>
    <source>
        <strain evidence="5">H3</strain>
    </source>
</reference>
<sequence length="108" mass="11833">MIKHFTFVMLLATPLPLLAQTVDEQLLAAQMAYQQANNVQEQAAERLKQAQTAKSQADQRLLDAQAAVQRANDELAAAGSADAAAKQQMQQQTQQLNEAWKRKEAGGQ</sequence>
<dbReference type="KEGG" id="amah:DLM_4333"/>
<keyword evidence="1" id="KW-0175">Coiled coil</keyword>